<accession>A0ABM8ZEX1</accession>
<dbReference type="InterPro" id="IPR003593">
    <property type="entry name" value="AAA+_ATPase"/>
</dbReference>
<gene>
    <name evidence="2" type="ORF">WGH24286_01699</name>
</gene>
<protein>
    <recommendedName>
        <fullName evidence="1">AAA+ ATPase domain-containing protein</fullName>
    </recommendedName>
</protein>
<sequence>MSLWTGNQRLKFTFNDWHVDLQPGDTAKEIGNRAYKLAKKMTIEPTNVFLIGGKGSGKTSIALAMMDMLRETKSVMFVNTAELLRLITGRYDYPDFKKRLIDIERAMNEVDVLVLDDFGTEGGIRSDLSNPKDAFKQVHKDMQEMLYRVLNARFDMNKNKVARSTIVTTNNLQEQLEMMYDTKIISRLIPKNKEQRLAFNGMQDVRGV</sequence>
<dbReference type="Pfam" id="PF01695">
    <property type="entry name" value="IstB_IS21"/>
    <property type="match status" value="1"/>
</dbReference>
<name>A0ABM8ZEX1_9LACO</name>
<dbReference type="SMART" id="SM00382">
    <property type="entry name" value="AAA"/>
    <property type="match status" value="1"/>
</dbReference>
<keyword evidence="3" id="KW-1185">Reference proteome</keyword>
<evidence type="ECO:0000313" key="2">
    <source>
        <dbReference type="EMBL" id="CAH0419252.1"/>
    </source>
</evidence>
<feature type="domain" description="AAA+ ATPase" evidence="1">
    <location>
        <begin position="44"/>
        <end position="190"/>
    </location>
</feature>
<evidence type="ECO:0000313" key="3">
    <source>
        <dbReference type="Proteomes" id="UP000789719"/>
    </source>
</evidence>
<dbReference type="SUPFAM" id="SSF52540">
    <property type="entry name" value="P-loop containing nucleoside triphosphate hydrolases"/>
    <property type="match status" value="1"/>
</dbReference>
<dbReference type="PANTHER" id="PTHR30050:SF4">
    <property type="entry name" value="ATP-BINDING PROTEIN RV3427C IN INSERTION SEQUENCE-RELATED"/>
    <property type="match status" value="1"/>
</dbReference>
<proteinExistence type="predicted"/>
<dbReference type="Proteomes" id="UP000789719">
    <property type="component" value="Unassembled WGS sequence"/>
</dbReference>
<comment type="caution">
    <text evidence="2">The sequence shown here is derived from an EMBL/GenBank/DDBJ whole genome shotgun (WGS) entry which is preliminary data.</text>
</comment>
<evidence type="ECO:0000259" key="1">
    <source>
        <dbReference type="SMART" id="SM00382"/>
    </source>
</evidence>
<organism evidence="2 3">
    <name type="scientific">Periweissella ghanensis</name>
    <dbReference type="NCBI Taxonomy" id="467997"/>
    <lineage>
        <taxon>Bacteria</taxon>
        <taxon>Bacillati</taxon>
        <taxon>Bacillota</taxon>
        <taxon>Bacilli</taxon>
        <taxon>Lactobacillales</taxon>
        <taxon>Lactobacillaceae</taxon>
        <taxon>Periweissella</taxon>
    </lineage>
</organism>
<reference evidence="2 3" key="1">
    <citation type="submission" date="2021-11" db="EMBL/GenBank/DDBJ databases">
        <authorList>
            <person name="Depoorter E."/>
        </authorList>
    </citation>
    <scope>NUCLEOTIDE SEQUENCE [LARGE SCALE GENOMIC DNA]</scope>
    <source>
        <strain evidence="2 3">LMG 24286</strain>
    </source>
</reference>
<dbReference type="RefSeq" id="WP_230099295.1">
    <property type="nucleotide sequence ID" value="NZ_CAKKNT010000030.1"/>
</dbReference>
<dbReference type="PANTHER" id="PTHR30050">
    <property type="entry name" value="CHROMOSOMAL REPLICATION INITIATOR PROTEIN DNAA"/>
    <property type="match status" value="1"/>
</dbReference>
<dbReference type="Gene3D" id="3.40.50.300">
    <property type="entry name" value="P-loop containing nucleotide triphosphate hydrolases"/>
    <property type="match status" value="1"/>
</dbReference>
<dbReference type="InterPro" id="IPR002611">
    <property type="entry name" value="IstB_ATP-bd"/>
</dbReference>
<dbReference type="CDD" id="cd00009">
    <property type="entry name" value="AAA"/>
    <property type="match status" value="1"/>
</dbReference>
<dbReference type="InterPro" id="IPR027417">
    <property type="entry name" value="P-loop_NTPase"/>
</dbReference>
<dbReference type="EMBL" id="CAKKNT010000030">
    <property type="protein sequence ID" value="CAH0419252.1"/>
    <property type="molecule type" value="Genomic_DNA"/>
</dbReference>